<dbReference type="InterPro" id="IPR051049">
    <property type="entry name" value="Dienelactone_hydrolase-like"/>
</dbReference>
<gene>
    <name evidence="2" type="primary">gb05908</name>
    <name evidence="2" type="ORF">PR202_gb05908</name>
</gene>
<feature type="domain" description="Dienelactone hydrolase" evidence="1">
    <location>
        <begin position="27"/>
        <end position="92"/>
    </location>
</feature>
<sequence>MCLWRHIGVRKNIEFWNDSTYVMSITAAKSLEEKLKSSGVPYEVHIYPGCTHAFMNTSPEALKRKKGMGLTDENQEAVDLAWSRFSAWMGRFVGSA</sequence>
<dbReference type="InterPro" id="IPR002925">
    <property type="entry name" value="Dienelactn_hydro"/>
</dbReference>
<dbReference type="GO" id="GO:0016787">
    <property type="term" value="F:hydrolase activity"/>
    <property type="evidence" value="ECO:0007669"/>
    <property type="project" value="InterPro"/>
</dbReference>
<proteinExistence type="predicted"/>
<evidence type="ECO:0000259" key="1">
    <source>
        <dbReference type="Pfam" id="PF01738"/>
    </source>
</evidence>
<dbReference type="EMBL" id="BQKI01000073">
    <property type="protein sequence ID" value="GJN18715.1"/>
    <property type="molecule type" value="Genomic_DNA"/>
</dbReference>
<organism evidence="2 3">
    <name type="scientific">Eleusine coracana subsp. coracana</name>
    <dbReference type="NCBI Taxonomy" id="191504"/>
    <lineage>
        <taxon>Eukaryota</taxon>
        <taxon>Viridiplantae</taxon>
        <taxon>Streptophyta</taxon>
        <taxon>Embryophyta</taxon>
        <taxon>Tracheophyta</taxon>
        <taxon>Spermatophyta</taxon>
        <taxon>Magnoliopsida</taxon>
        <taxon>Liliopsida</taxon>
        <taxon>Poales</taxon>
        <taxon>Poaceae</taxon>
        <taxon>PACMAD clade</taxon>
        <taxon>Chloridoideae</taxon>
        <taxon>Cynodonteae</taxon>
        <taxon>Eleusininae</taxon>
        <taxon>Eleusine</taxon>
    </lineage>
</organism>
<comment type="caution">
    <text evidence="2">The sequence shown here is derived from an EMBL/GenBank/DDBJ whole genome shotgun (WGS) entry which is preliminary data.</text>
</comment>
<dbReference type="Gene3D" id="3.40.50.1820">
    <property type="entry name" value="alpha/beta hydrolase"/>
    <property type="match status" value="1"/>
</dbReference>
<dbReference type="PANTHER" id="PTHR46623:SF6">
    <property type="entry name" value="ALPHA_BETA-HYDROLASES SUPERFAMILY PROTEIN"/>
    <property type="match status" value="1"/>
</dbReference>
<reference evidence="2" key="1">
    <citation type="journal article" date="2018" name="DNA Res.">
        <title>Multiple hybrid de novo genome assembly of finger millet, an orphan allotetraploid crop.</title>
        <authorList>
            <person name="Hatakeyama M."/>
            <person name="Aluri S."/>
            <person name="Balachadran M.T."/>
            <person name="Sivarajan S.R."/>
            <person name="Patrignani A."/>
            <person name="Gruter S."/>
            <person name="Poveda L."/>
            <person name="Shimizu-Inatsugi R."/>
            <person name="Baeten J."/>
            <person name="Francoijs K.J."/>
            <person name="Nataraja K.N."/>
            <person name="Reddy Y.A.N."/>
            <person name="Phadnis S."/>
            <person name="Ravikumar R.L."/>
            <person name="Schlapbach R."/>
            <person name="Sreeman S.M."/>
            <person name="Shimizu K.K."/>
        </authorList>
    </citation>
    <scope>NUCLEOTIDE SEQUENCE</scope>
</reference>
<dbReference type="SUPFAM" id="SSF53474">
    <property type="entry name" value="alpha/beta-Hydrolases"/>
    <property type="match status" value="1"/>
</dbReference>
<dbReference type="InterPro" id="IPR029058">
    <property type="entry name" value="AB_hydrolase_fold"/>
</dbReference>
<keyword evidence="3" id="KW-1185">Reference proteome</keyword>
<dbReference type="Proteomes" id="UP001054889">
    <property type="component" value="Unassembled WGS sequence"/>
</dbReference>
<evidence type="ECO:0000313" key="3">
    <source>
        <dbReference type="Proteomes" id="UP001054889"/>
    </source>
</evidence>
<dbReference type="PANTHER" id="PTHR46623">
    <property type="entry name" value="CARBOXYMETHYLENEBUTENOLIDASE-RELATED"/>
    <property type="match status" value="1"/>
</dbReference>
<accession>A0AAV5E8Y6</accession>
<protein>
    <recommendedName>
        <fullName evidence="1">Dienelactone hydrolase domain-containing protein</fullName>
    </recommendedName>
</protein>
<name>A0AAV5E8Y6_ELECO</name>
<dbReference type="AlphaFoldDB" id="A0AAV5E8Y6"/>
<reference evidence="2" key="2">
    <citation type="submission" date="2021-12" db="EMBL/GenBank/DDBJ databases">
        <title>Resequencing data analysis of finger millet.</title>
        <authorList>
            <person name="Hatakeyama M."/>
            <person name="Aluri S."/>
            <person name="Balachadran M.T."/>
            <person name="Sivarajan S.R."/>
            <person name="Poveda L."/>
            <person name="Shimizu-Inatsugi R."/>
            <person name="Schlapbach R."/>
            <person name="Sreeman S.M."/>
            <person name="Shimizu K.K."/>
        </authorList>
    </citation>
    <scope>NUCLEOTIDE SEQUENCE</scope>
</reference>
<dbReference type="Pfam" id="PF01738">
    <property type="entry name" value="DLH"/>
    <property type="match status" value="1"/>
</dbReference>
<evidence type="ECO:0000313" key="2">
    <source>
        <dbReference type="EMBL" id="GJN18715.1"/>
    </source>
</evidence>